<dbReference type="InterPro" id="IPR036291">
    <property type="entry name" value="NAD(P)-bd_dom_sf"/>
</dbReference>
<feature type="domain" description="NmrA-like" evidence="1">
    <location>
        <begin position="3"/>
        <end position="299"/>
    </location>
</feature>
<dbReference type="EMBL" id="WNKQ01000014">
    <property type="protein sequence ID" value="KAF5847088.1"/>
    <property type="molecule type" value="Genomic_DNA"/>
</dbReference>
<evidence type="ECO:0000313" key="2">
    <source>
        <dbReference type="EMBL" id="KAF5847088.1"/>
    </source>
</evidence>
<dbReference type="AlphaFoldDB" id="A0A8H5ZB64"/>
<dbReference type="InterPro" id="IPR008030">
    <property type="entry name" value="NmrA-like"/>
</dbReference>
<accession>A0A8H5ZB64</accession>
<gene>
    <name evidence="2" type="ORF">GGP41_003392</name>
</gene>
<comment type="caution">
    <text evidence="2">The sequence shown here is derived from an EMBL/GenBank/DDBJ whole genome shotgun (WGS) entry which is preliminary data.</text>
</comment>
<evidence type="ECO:0000313" key="3">
    <source>
        <dbReference type="Proteomes" id="UP000624244"/>
    </source>
</evidence>
<dbReference type="SUPFAM" id="SSF51735">
    <property type="entry name" value="NAD(P)-binding Rossmann-fold domains"/>
    <property type="match status" value="1"/>
</dbReference>
<reference evidence="2" key="1">
    <citation type="submission" date="2019-11" db="EMBL/GenBank/DDBJ databases">
        <title>Bipolaris sorokiniana Genome sequencing.</title>
        <authorList>
            <person name="Wang H."/>
        </authorList>
    </citation>
    <scope>NUCLEOTIDE SEQUENCE</scope>
</reference>
<dbReference type="Proteomes" id="UP000624244">
    <property type="component" value="Unassembled WGS sequence"/>
</dbReference>
<dbReference type="Pfam" id="PF05368">
    <property type="entry name" value="NmrA"/>
    <property type="match status" value="1"/>
</dbReference>
<organism evidence="2 3">
    <name type="scientific">Cochliobolus sativus</name>
    <name type="common">Common root rot and spot blotch fungus</name>
    <name type="synonym">Bipolaris sorokiniana</name>
    <dbReference type="NCBI Taxonomy" id="45130"/>
    <lineage>
        <taxon>Eukaryota</taxon>
        <taxon>Fungi</taxon>
        <taxon>Dikarya</taxon>
        <taxon>Ascomycota</taxon>
        <taxon>Pezizomycotina</taxon>
        <taxon>Dothideomycetes</taxon>
        <taxon>Pleosporomycetidae</taxon>
        <taxon>Pleosporales</taxon>
        <taxon>Pleosporineae</taxon>
        <taxon>Pleosporaceae</taxon>
        <taxon>Bipolaris</taxon>
    </lineage>
</organism>
<dbReference type="OMA" id="FGPENYV"/>
<proteinExistence type="predicted"/>
<dbReference type="PANTHER" id="PTHR43162">
    <property type="match status" value="1"/>
</dbReference>
<dbReference type="PANTHER" id="PTHR43162:SF1">
    <property type="entry name" value="PRESTALK A DIFFERENTIATION PROTEIN A"/>
    <property type="match status" value="1"/>
</dbReference>
<protein>
    <recommendedName>
        <fullName evidence="1">NmrA-like domain-containing protein</fullName>
    </recommendedName>
</protein>
<dbReference type="InterPro" id="IPR051604">
    <property type="entry name" value="Ergot_Alk_Oxidoreductase"/>
</dbReference>
<dbReference type="Gene3D" id="3.40.50.720">
    <property type="entry name" value="NAD(P)-binding Rossmann-like Domain"/>
    <property type="match status" value="1"/>
</dbReference>
<evidence type="ECO:0000259" key="1">
    <source>
        <dbReference type="Pfam" id="PF05368"/>
    </source>
</evidence>
<name>A0A8H5ZB64_COCSA</name>
<sequence length="309" mass="33401">MTSVIVFGPTGQVGSVVARTAGELGAKVWLAMRDTSKNIPGLTKEAESAGDYHRIQADLEKPETVSQAVKTSGAKRAFIYLVHHASDHLHGAITAMKAAGIEFVVFLSSFTILVNKGLREIPSSDLLPYVHAQVEANLDDVFGSDYVAVRPGCFITNLLSEKAGIAANDVKLYGAGFKEDNMVPSDVGRVIGNIVVSGPKNGQKKVYLYGPQVYSHYESIAKIGEILQKDLKITILGPKEGHEKYMNSGMPKIFADYMVEVMGTNGIDKGNGEVFPNYEEGVSNVTLYTGQKPTSLEEWVKQNKALFGA</sequence>